<dbReference type="AlphaFoldDB" id="A0AAC9HKP5"/>
<protein>
    <submittedName>
        <fullName evidence="1">Uncharacterized protein</fullName>
    </submittedName>
</protein>
<dbReference type="EMBL" id="CP014859">
    <property type="protein sequence ID" value="AOS61039.1"/>
    <property type="molecule type" value="Genomic_DNA"/>
</dbReference>
<reference evidence="2" key="1">
    <citation type="submission" date="2016-03" db="EMBL/GenBank/DDBJ databases">
        <title>Complete genome sequence of the type strain Actinoalloteichus hymeniacidonis DSM 45092.</title>
        <authorList>
            <person name="Schaffert L."/>
            <person name="Albersmeier A."/>
            <person name="Winkler A."/>
            <person name="Kalinowski J."/>
            <person name="Zotchev S."/>
            <person name="Ruckert C."/>
        </authorList>
    </citation>
    <scope>NUCLEOTIDE SEQUENCE [LARGE SCALE GENOMIC DNA]</scope>
    <source>
        <strain evidence="2">HPA177(T) (DSM 45092(T))</strain>
    </source>
</reference>
<gene>
    <name evidence="1" type="ORF">TL08_00975</name>
</gene>
<accession>A0AAC9HKP5</accession>
<sequence>MTGLWFVRSIRDGDTHRAVHERWTVDGQACIRPVCAPGAEFTALNREPIAQPYYEEQHCPRCLATSTRQPRRLAVVR</sequence>
<dbReference type="RefSeq" id="WP_069845864.1">
    <property type="nucleotide sequence ID" value="NZ_CP014859.1"/>
</dbReference>
<name>A0AAC9HKP5_9PSEU</name>
<keyword evidence="2" id="KW-1185">Reference proteome</keyword>
<organism evidence="1 2">
    <name type="scientific">Actinoalloteichus hymeniacidonis</name>
    <dbReference type="NCBI Taxonomy" id="340345"/>
    <lineage>
        <taxon>Bacteria</taxon>
        <taxon>Bacillati</taxon>
        <taxon>Actinomycetota</taxon>
        <taxon>Actinomycetes</taxon>
        <taxon>Pseudonocardiales</taxon>
        <taxon>Pseudonocardiaceae</taxon>
        <taxon>Actinoalloteichus</taxon>
    </lineage>
</organism>
<evidence type="ECO:0000313" key="1">
    <source>
        <dbReference type="EMBL" id="AOS61039.1"/>
    </source>
</evidence>
<dbReference type="Proteomes" id="UP000095210">
    <property type="component" value="Chromosome"/>
</dbReference>
<evidence type="ECO:0000313" key="2">
    <source>
        <dbReference type="Proteomes" id="UP000095210"/>
    </source>
</evidence>
<proteinExistence type="predicted"/>
<dbReference type="KEGG" id="ahm:TL08_00975"/>